<dbReference type="VEuPathDB" id="FungiDB:FGRAMPH1_01G23247"/>
<evidence type="ECO:0000313" key="3">
    <source>
        <dbReference type="Proteomes" id="UP000070720"/>
    </source>
</evidence>
<name>A0A098DV05_GIBZE</name>
<reference evidence="2" key="4">
    <citation type="submission" date="2017-01" db="UniProtKB">
        <authorList>
            <consortium name="EnsemblFungi"/>
        </authorList>
    </citation>
    <scope>IDENTIFICATION</scope>
    <source>
        <strain evidence="2">PH-1 / ATCC MYA-4620 / FGSC 9075 / NRRL 31084</strain>
    </source>
</reference>
<accession>A0A0E0SE20</accession>
<organism evidence="1 3">
    <name type="scientific">Gibberella zeae (strain ATCC MYA-4620 / CBS 123657 / FGSC 9075 / NRRL 31084 / PH-1)</name>
    <name type="common">Wheat head blight fungus</name>
    <name type="synonym">Fusarium graminearum</name>
    <dbReference type="NCBI Taxonomy" id="229533"/>
    <lineage>
        <taxon>Eukaryota</taxon>
        <taxon>Fungi</taxon>
        <taxon>Dikarya</taxon>
        <taxon>Ascomycota</taxon>
        <taxon>Pezizomycotina</taxon>
        <taxon>Sordariomycetes</taxon>
        <taxon>Hypocreomycetidae</taxon>
        <taxon>Hypocreales</taxon>
        <taxon>Nectriaceae</taxon>
        <taxon>Fusarium</taxon>
    </lineage>
</organism>
<evidence type="ECO:0000313" key="1">
    <source>
        <dbReference type="EMBL" id="CEF84683.1"/>
    </source>
</evidence>
<dbReference type="EMBL" id="HG970335">
    <property type="protein sequence ID" value="CEF84683.1"/>
    <property type="molecule type" value="Genomic_DNA"/>
</dbReference>
<dbReference type="EnsemblFungi" id="CEF84683">
    <property type="protein sequence ID" value="CEF84683"/>
    <property type="gene ID" value="FGRRES_15390"/>
</dbReference>
<evidence type="ECO:0000313" key="2">
    <source>
        <dbReference type="EnsemblFungi" id="CEF84683"/>
    </source>
</evidence>
<protein>
    <submittedName>
        <fullName evidence="1">Chromosome 4, complete genome</fullName>
    </submittedName>
</protein>
<gene>
    <name evidence="1" type="ORF">FGRAMPH1_01T23247</name>
</gene>
<sequence length="95" mass="10367">MKTIAINLPELVRSDPYGQREFALTAGPVCVATSITTTIPLLSGTGIEFKSALPILDVNLYVNLDSSLLQSDRAGTVYCRWSDATIHFLECDSPY</sequence>
<reference evidence="2 3" key="2">
    <citation type="journal article" date="2010" name="Nature">
        <title>Comparative genomics reveals mobile pathogenicity chromosomes in Fusarium.</title>
        <authorList>
            <person name="Ma L.J."/>
            <person name="van der Does H.C."/>
            <person name="Borkovich K.A."/>
            <person name="Coleman J.J."/>
            <person name="Daboussi M.J."/>
            <person name="Di Pietro A."/>
            <person name="Dufresne M."/>
            <person name="Freitag M."/>
            <person name="Grabherr M."/>
            <person name="Henrissat B."/>
            <person name="Houterman P.M."/>
            <person name="Kang S."/>
            <person name="Shim W.B."/>
            <person name="Woloshuk C."/>
            <person name="Xie X."/>
            <person name="Xu J.R."/>
            <person name="Antoniw J."/>
            <person name="Baker S.E."/>
            <person name="Bluhm B.H."/>
            <person name="Breakspear A."/>
            <person name="Brown D.W."/>
            <person name="Butchko R.A."/>
            <person name="Chapman S."/>
            <person name="Coulson R."/>
            <person name="Coutinho P.M."/>
            <person name="Danchin E.G."/>
            <person name="Diener A."/>
            <person name="Gale L.R."/>
            <person name="Gardiner D.M."/>
            <person name="Goff S."/>
            <person name="Hammond-Kosack K.E."/>
            <person name="Hilburn K."/>
            <person name="Hua-Van A."/>
            <person name="Jonkers W."/>
            <person name="Kazan K."/>
            <person name="Kodira C.D."/>
            <person name="Koehrsen M."/>
            <person name="Kumar L."/>
            <person name="Lee Y.H."/>
            <person name="Li L."/>
            <person name="Manners J.M."/>
            <person name="Miranda-Saavedra D."/>
            <person name="Mukherjee M."/>
            <person name="Park G."/>
            <person name="Park J."/>
            <person name="Park S.Y."/>
            <person name="Proctor R.H."/>
            <person name="Regev A."/>
            <person name="Ruiz-Roldan M.C."/>
            <person name="Sain D."/>
            <person name="Sakthikumar S."/>
            <person name="Sykes S."/>
            <person name="Schwartz D.C."/>
            <person name="Turgeon B.G."/>
            <person name="Wapinski I."/>
            <person name="Yoder O."/>
            <person name="Young S."/>
            <person name="Zeng Q."/>
            <person name="Zhou S."/>
            <person name="Galagan J."/>
            <person name="Cuomo C.A."/>
            <person name="Kistler H.C."/>
            <person name="Rep M."/>
        </authorList>
    </citation>
    <scope>GENOME REANNOTATION</scope>
    <source>
        <strain evidence="3">ATCC MYA-4620 / CBS 123657 / FGSC 9075 / NRRL 31084 / PH-1</strain>
        <strain evidence="2">PH-1 / ATCC MYA-4620 / FGSC 9075 / NRRL 31084</strain>
    </source>
</reference>
<accession>A0A098DV05</accession>
<proteinExistence type="predicted"/>
<keyword evidence="3" id="KW-1185">Reference proteome</keyword>
<dbReference type="AlphaFoldDB" id="A0A098DV05"/>
<dbReference type="InParanoid" id="A0A098DV05"/>
<reference evidence="2 3" key="1">
    <citation type="journal article" date="2007" name="Science">
        <title>The Fusarium graminearum genome reveals a link between localized polymorphism and pathogen specialization.</title>
        <authorList>
            <person name="Cuomo C.A."/>
            <person name="Gueldener U."/>
            <person name="Xu J.-R."/>
            <person name="Trail F."/>
            <person name="Turgeon B.G."/>
            <person name="Di Pietro A."/>
            <person name="Walton J.D."/>
            <person name="Ma L.-J."/>
            <person name="Baker S.E."/>
            <person name="Rep M."/>
            <person name="Adam G."/>
            <person name="Antoniw J."/>
            <person name="Baldwin T."/>
            <person name="Calvo S.E."/>
            <person name="Chang Y.-L."/>
            <person name="DeCaprio D."/>
            <person name="Gale L.R."/>
            <person name="Gnerre S."/>
            <person name="Goswami R.S."/>
            <person name="Hammond-Kosack K."/>
            <person name="Harris L.J."/>
            <person name="Hilburn K."/>
            <person name="Kennell J.C."/>
            <person name="Kroken S."/>
            <person name="Magnuson J.K."/>
            <person name="Mannhaupt G."/>
            <person name="Mauceli E.W."/>
            <person name="Mewes H.-W."/>
            <person name="Mitterbauer R."/>
            <person name="Muehlbauer G."/>
            <person name="Muensterkoetter M."/>
            <person name="Nelson D."/>
            <person name="O'Donnell K."/>
            <person name="Ouellet T."/>
            <person name="Qi W."/>
            <person name="Quesneville H."/>
            <person name="Roncero M.I.G."/>
            <person name="Seong K.-Y."/>
            <person name="Tetko I.V."/>
            <person name="Urban M."/>
            <person name="Waalwijk C."/>
            <person name="Ward T.J."/>
            <person name="Yao J."/>
            <person name="Birren B.W."/>
            <person name="Kistler H.C."/>
        </authorList>
    </citation>
    <scope>NUCLEOTIDE SEQUENCE [LARGE SCALE GENOMIC DNA]</scope>
    <source>
        <strain evidence="3">ATCC MYA-4620 / CBS 123657 / FGSC 9075 / NRRL 31084 / PH-1</strain>
        <strain evidence="2">PH-1 / ATCC MYA-4620 / FGSC 9075 / NRRL 31084</strain>
    </source>
</reference>
<reference evidence="1 3" key="3">
    <citation type="journal article" date="2015" name="BMC Genomics">
        <title>The completed genome sequence of the pathogenic ascomycete fungus Fusarium graminearum.</title>
        <authorList>
            <person name="King R."/>
            <person name="Urban M."/>
            <person name="Hammond-Kosack M.C."/>
            <person name="Hassani-Pak K."/>
            <person name="Hammond-Kosack K.E."/>
        </authorList>
    </citation>
    <scope>NUCLEOTIDE SEQUENCE [LARGE SCALE GENOMIC DNA]</scope>
    <source>
        <strain evidence="3">ATCC MYA-4620 / CBS 123657 / FGSC 9075 / NRRL 31084 / PH-1</strain>
        <strain evidence="1">PH-1</strain>
    </source>
</reference>
<dbReference type="Proteomes" id="UP000070720">
    <property type="component" value="Chromosome 4"/>
</dbReference>